<accession>A0A7C4R525</accession>
<dbReference type="AlphaFoldDB" id="A0A7C4R525"/>
<dbReference type="Pfam" id="PF13177">
    <property type="entry name" value="DNA_pol3_delta2"/>
    <property type="match status" value="1"/>
</dbReference>
<gene>
    <name evidence="1" type="ORF">ENT43_00065</name>
</gene>
<dbReference type="Gene3D" id="3.40.50.300">
    <property type="entry name" value="P-loop containing nucleotide triphosphate hydrolases"/>
    <property type="match status" value="1"/>
</dbReference>
<evidence type="ECO:0000313" key="1">
    <source>
        <dbReference type="EMBL" id="HGT70641.1"/>
    </source>
</evidence>
<name>A0A7C4R525_UNCC3</name>
<dbReference type="InterPro" id="IPR027417">
    <property type="entry name" value="P-loop_NTPase"/>
</dbReference>
<protein>
    <recommendedName>
        <fullName evidence="2">DNA polymerase III subunit delta</fullName>
    </recommendedName>
</protein>
<comment type="caution">
    <text evidence="1">The sequence shown here is derived from an EMBL/GenBank/DDBJ whole genome shotgun (WGS) entry which is preliminary data.</text>
</comment>
<dbReference type="InterPro" id="IPR050238">
    <property type="entry name" value="DNA_Rep/Repair_Clamp_Loader"/>
</dbReference>
<sequence length="316" mass="36816">MFFVQITNLHPKQFNYLSEALFADKLHHTFIFHGPSGGGKFIFALFLARFIQCEDKNKKEKPCGECANCKVSKDGFVIDTYTINKGKEEGILIDDIREMQKIVNLSASKNNYKIFIINNSQNISREARETLLKTLEEPPVKSLIILITNERRSLPKTILSRCPSIFFSRPNTKSIKEFLKKDIPDHIIGVYFNNIEKLQKIDEDLLEEEREKYQKLIEEIKIIFGDSLYQKMSLARETSLNKEPIEKVENWLSLVYNLFLIKMDLLKIEDKHLNCLEKEINYDKILAVLESLVGLVDNLKLNLSKKVLFEDFFLNI</sequence>
<dbReference type="EMBL" id="DSYQ01000001">
    <property type="protein sequence ID" value="HGT70641.1"/>
    <property type="molecule type" value="Genomic_DNA"/>
</dbReference>
<dbReference type="PANTHER" id="PTHR11669">
    <property type="entry name" value="REPLICATION FACTOR C / DNA POLYMERASE III GAMMA-TAU SUBUNIT"/>
    <property type="match status" value="1"/>
</dbReference>
<evidence type="ECO:0008006" key="2">
    <source>
        <dbReference type="Google" id="ProtNLM"/>
    </source>
</evidence>
<reference evidence="1" key="1">
    <citation type="journal article" date="2020" name="mSystems">
        <title>Genome- and Community-Level Interaction Insights into Carbon Utilization and Element Cycling Functions of Hydrothermarchaeota in Hydrothermal Sediment.</title>
        <authorList>
            <person name="Zhou Z."/>
            <person name="Liu Y."/>
            <person name="Xu W."/>
            <person name="Pan J."/>
            <person name="Luo Z.H."/>
            <person name="Li M."/>
        </authorList>
    </citation>
    <scope>NUCLEOTIDE SEQUENCE [LARGE SCALE GENOMIC DNA]</scope>
    <source>
        <strain evidence="1">SpSt-579</strain>
    </source>
</reference>
<dbReference type="GO" id="GO:0006261">
    <property type="term" value="P:DNA-templated DNA replication"/>
    <property type="evidence" value="ECO:0007669"/>
    <property type="project" value="TreeGrafter"/>
</dbReference>
<dbReference type="PANTHER" id="PTHR11669:SF0">
    <property type="entry name" value="PROTEIN STICHEL-LIKE 2"/>
    <property type="match status" value="1"/>
</dbReference>
<dbReference type="SUPFAM" id="SSF52540">
    <property type="entry name" value="P-loop containing nucleoside triphosphate hydrolases"/>
    <property type="match status" value="1"/>
</dbReference>
<organism evidence="1">
    <name type="scientific">candidate division CPR3 bacterium</name>
    <dbReference type="NCBI Taxonomy" id="2268181"/>
    <lineage>
        <taxon>Bacteria</taxon>
        <taxon>Bacteria division CPR3</taxon>
    </lineage>
</organism>
<proteinExistence type="predicted"/>